<dbReference type="AlphaFoldDB" id="A0A1E3BD09"/>
<protein>
    <recommendedName>
        <fullName evidence="3">N-acetyltransferase domain-containing protein</fullName>
    </recommendedName>
</protein>
<dbReference type="VEuPathDB" id="FungiDB:SI65_06147"/>
<dbReference type="STRING" id="573508.A0A1E3BD09"/>
<dbReference type="Pfam" id="PF13673">
    <property type="entry name" value="Acetyltransf_10"/>
    <property type="match status" value="1"/>
</dbReference>
<dbReference type="PROSITE" id="PS51186">
    <property type="entry name" value="GNAT"/>
    <property type="match status" value="1"/>
</dbReference>
<keyword evidence="1" id="KW-0808">Transferase</keyword>
<keyword evidence="5" id="KW-1185">Reference proteome</keyword>
<evidence type="ECO:0000259" key="3">
    <source>
        <dbReference type="PROSITE" id="PS51186"/>
    </source>
</evidence>
<dbReference type="InterPro" id="IPR051635">
    <property type="entry name" value="SNAT-like"/>
</dbReference>
<sequence>MASSTNPGLAGVNAFTRPLSPADVEDCVVVENAFPEQERCSKEKFVYRLTKCPELCLGLFIRTEEGSSVLIGHVIATRSSSNRVTDGSMEMPHDWQSLADDEVVMVNGEVIGSEPKGGSVAVHSLAITPAYQGKGVGRSLMNAYIEYIKSGAVHAERIVIIAHDHLIRFYESVGFENRGPSACQFGGGGWFDLVCIIRGQI</sequence>
<dbReference type="Proteomes" id="UP000094569">
    <property type="component" value="Unassembled WGS sequence"/>
</dbReference>
<dbReference type="GO" id="GO:0005737">
    <property type="term" value="C:cytoplasm"/>
    <property type="evidence" value="ECO:0007669"/>
    <property type="project" value="TreeGrafter"/>
</dbReference>
<dbReference type="GO" id="GO:0004059">
    <property type="term" value="F:aralkylamine N-acetyltransferase activity"/>
    <property type="evidence" value="ECO:0007669"/>
    <property type="project" value="TreeGrafter"/>
</dbReference>
<feature type="domain" description="N-acetyltransferase" evidence="3">
    <location>
        <begin position="61"/>
        <end position="200"/>
    </location>
</feature>
<proteinExistence type="predicted"/>
<accession>A0A1E3BD09</accession>
<dbReference type="PANTHER" id="PTHR10908:SF0">
    <property type="entry name" value="SEROTONIN N-ACETYLTRANSFERASE"/>
    <property type="match status" value="1"/>
</dbReference>
<comment type="caution">
    <text evidence="4">The sequence shown here is derived from an EMBL/GenBank/DDBJ whole genome shotgun (WGS) entry which is preliminary data.</text>
</comment>
<dbReference type="Gene3D" id="3.40.630.30">
    <property type="match status" value="1"/>
</dbReference>
<organism evidence="4 5">
    <name type="scientific">Aspergillus cristatus</name>
    <name type="common">Chinese Fuzhuan brick tea-fermentation fungus</name>
    <name type="synonym">Eurotium cristatum</name>
    <dbReference type="NCBI Taxonomy" id="573508"/>
    <lineage>
        <taxon>Eukaryota</taxon>
        <taxon>Fungi</taxon>
        <taxon>Dikarya</taxon>
        <taxon>Ascomycota</taxon>
        <taxon>Pezizomycotina</taxon>
        <taxon>Eurotiomycetes</taxon>
        <taxon>Eurotiomycetidae</taxon>
        <taxon>Eurotiales</taxon>
        <taxon>Aspergillaceae</taxon>
        <taxon>Aspergillus</taxon>
        <taxon>Aspergillus subgen. Aspergillus</taxon>
    </lineage>
</organism>
<evidence type="ECO:0000256" key="2">
    <source>
        <dbReference type="ARBA" id="ARBA00023315"/>
    </source>
</evidence>
<evidence type="ECO:0000313" key="4">
    <source>
        <dbReference type="EMBL" id="ODM18276.1"/>
    </source>
</evidence>
<dbReference type="InterPro" id="IPR016181">
    <property type="entry name" value="Acyl_CoA_acyltransferase"/>
</dbReference>
<keyword evidence="2" id="KW-0012">Acyltransferase</keyword>
<dbReference type="OrthoDB" id="30840at2759"/>
<dbReference type="CDD" id="cd04301">
    <property type="entry name" value="NAT_SF"/>
    <property type="match status" value="1"/>
</dbReference>
<gene>
    <name evidence="4" type="ORF">SI65_06147</name>
</gene>
<evidence type="ECO:0000313" key="5">
    <source>
        <dbReference type="Proteomes" id="UP000094569"/>
    </source>
</evidence>
<evidence type="ECO:0000256" key="1">
    <source>
        <dbReference type="ARBA" id="ARBA00022679"/>
    </source>
</evidence>
<name>A0A1E3BD09_ASPCR</name>
<dbReference type="InterPro" id="IPR000182">
    <property type="entry name" value="GNAT_dom"/>
</dbReference>
<reference evidence="4 5" key="1">
    <citation type="journal article" date="2016" name="BMC Genomics">
        <title>Comparative genomic and transcriptomic analyses of the Fuzhuan brick tea-fermentation fungus Aspergillus cristatus.</title>
        <authorList>
            <person name="Ge Y."/>
            <person name="Wang Y."/>
            <person name="Liu Y."/>
            <person name="Tan Y."/>
            <person name="Ren X."/>
            <person name="Zhang X."/>
            <person name="Hyde K.D."/>
            <person name="Liu Y."/>
            <person name="Liu Z."/>
        </authorList>
    </citation>
    <scope>NUCLEOTIDE SEQUENCE [LARGE SCALE GENOMIC DNA]</scope>
    <source>
        <strain evidence="4 5">GZAAS20.1005</strain>
    </source>
</reference>
<dbReference type="PANTHER" id="PTHR10908">
    <property type="entry name" value="SEROTONIN N-ACETYLTRANSFERASE"/>
    <property type="match status" value="1"/>
</dbReference>
<dbReference type="EMBL" id="JXNT01000006">
    <property type="protein sequence ID" value="ODM18276.1"/>
    <property type="molecule type" value="Genomic_DNA"/>
</dbReference>
<dbReference type="SUPFAM" id="SSF55729">
    <property type="entry name" value="Acyl-CoA N-acyltransferases (Nat)"/>
    <property type="match status" value="1"/>
</dbReference>